<reference evidence="1" key="1">
    <citation type="journal article" date="2015" name="Nature">
        <title>Complex archaea that bridge the gap between prokaryotes and eukaryotes.</title>
        <authorList>
            <person name="Spang A."/>
            <person name="Saw J.H."/>
            <person name="Jorgensen S.L."/>
            <person name="Zaremba-Niedzwiedzka K."/>
            <person name="Martijn J."/>
            <person name="Lind A.E."/>
            <person name="van Eijk R."/>
            <person name="Schleper C."/>
            <person name="Guy L."/>
            <person name="Ettema T.J."/>
        </authorList>
    </citation>
    <scope>NUCLEOTIDE SEQUENCE</scope>
</reference>
<organism evidence="1">
    <name type="scientific">marine sediment metagenome</name>
    <dbReference type="NCBI Taxonomy" id="412755"/>
    <lineage>
        <taxon>unclassified sequences</taxon>
        <taxon>metagenomes</taxon>
        <taxon>ecological metagenomes</taxon>
    </lineage>
</organism>
<proteinExistence type="predicted"/>
<name>A0A0F9NGH2_9ZZZZ</name>
<gene>
    <name evidence="1" type="ORF">LCGC14_1265340</name>
</gene>
<dbReference type="AlphaFoldDB" id="A0A0F9NGH2"/>
<sequence length="127" mass="15574">MDTTYIKMCDCEEIQEIKIKKRLPSHLVCEYWQTSDRQIIDLDGDLLYEVEDEYNISGTRYIWLPTQSQLQEMSFYSWGEQYKQLSQFISKHPVPLMYKSWKQLWLAFVMFHLYQKIWVNGEWIEEK</sequence>
<protein>
    <submittedName>
        <fullName evidence="1">Uncharacterized protein</fullName>
    </submittedName>
</protein>
<evidence type="ECO:0000313" key="1">
    <source>
        <dbReference type="EMBL" id="KKM87790.1"/>
    </source>
</evidence>
<accession>A0A0F9NGH2</accession>
<dbReference type="EMBL" id="LAZR01007054">
    <property type="protein sequence ID" value="KKM87790.1"/>
    <property type="molecule type" value="Genomic_DNA"/>
</dbReference>
<comment type="caution">
    <text evidence="1">The sequence shown here is derived from an EMBL/GenBank/DDBJ whole genome shotgun (WGS) entry which is preliminary data.</text>
</comment>